<comment type="caution">
    <text evidence="1">The sequence shown here is derived from an EMBL/GenBank/DDBJ whole genome shotgun (WGS) entry which is preliminary data.</text>
</comment>
<protein>
    <submittedName>
        <fullName evidence="1">Uncharacterized protein</fullName>
    </submittedName>
</protein>
<proteinExistence type="predicted"/>
<organism evidence="1 2">
    <name type="scientific">Seminavis robusta</name>
    <dbReference type="NCBI Taxonomy" id="568900"/>
    <lineage>
        <taxon>Eukaryota</taxon>
        <taxon>Sar</taxon>
        <taxon>Stramenopiles</taxon>
        <taxon>Ochrophyta</taxon>
        <taxon>Bacillariophyta</taxon>
        <taxon>Bacillariophyceae</taxon>
        <taxon>Bacillariophycidae</taxon>
        <taxon>Naviculales</taxon>
        <taxon>Naviculaceae</taxon>
        <taxon>Seminavis</taxon>
    </lineage>
</organism>
<gene>
    <name evidence="1" type="ORF">SEMRO_2520_G330170.1</name>
</gene>
<dbReference type="EMBL" id="CAICTM010002518">
    <property type="protein sequence ID" value="CAB9529500.1"/>
    <property type="molecule type" value="Genomic_DNA"/>
</dbReference>
<sequence length="206" mass="23046">MATSNKNTLKTILLDAVQDIVNKEVNMEPVGLVCTLMTHLANFPEEVVFLLLLLLASYQVRGNPTAEEVDCFDQFLSGGKLEAVAPIVARIETDGKTLADDQVAIIIKEVVREYPDGPNDHQIFKAFKGIGRRPSFLRVTCPMCYRSLNTSKLSFFLHRQIKSFADVVEKLAAESQNHHDTTKIDIQKNRISELDSKVDKLLKVSS</sequence>
<evidence type="ECO:0000313" key="1">
    <source>
        <dbReference type="EMBL" id="CAB9529500.1"/>
    </source>
</evidence>
<reference evidence="1" key="1">
    <citation type="submission" date="2020-06" db="EMBL/GenBank/DDBJ databases">
        <authorList>
            <consortium name="Plant Systems Biology data submission"/>
        </authorList>
    </citation>
    <scope>NUCLEOTIDE SEQUENCE</scope>
    <source>
        <strain evidence="1">D6</strain>
    </source>
</reference>
<evidence type="ECO:0000313" key="2">
    <source>
        <dbReference type="Proteomes" id="UP001153069"/>
    </source>
</evidence>
<keyword evidence="2" id="KW-1185">Reference proteome</keyword>
<dbReference type="Proteomes" id="UP001153069">
    <property type="component" value="Unassembled WGS sequence"/>
</dbReference>
<accession>A0A9N8F034</accession>
<name>A0A9N8F034_9STRA</name>
<dbReference type="AlphaFoldDB" id="A0A9N8F034"/>